<comment type="caution">
    <text evidence="4">The sequence shown here is derived from an EMBL/GenBank/DDBJ whole genome shotgun (WGS) entry which is preliminary data.</text>
</comment>
<evidence type="ECO:0000313" key="4">
    <source>
        <dbReference type="EMBL" id="CAE8705078.1"/>
    </source>
</evidence>
<dbReference type="Gene3D" id="3.10.110.10">
    <property type="entry name" value="Ubiquitin Conjugating Enzyme"/>
    <property type="match status" value="1"/>
</dbReference>
<dbReference type="SMART" id="SM00591">
    <property type="entry name" value="RWD"/>
    <property type="match status" value="1"/>
</dbReference>
<feature type="compositionally biased region" description="Basic residues" evidence="2">
    <location>
        <begin position="495"/>
        <end position="508"/>
    </location>
</feature>
<dbReference type="Pfam" id="PF05773">
    <property type="entry name" value="RWD"/>
    <property type="match status" value="1"/>
</dbReference>
<gene>
    <name evidence="4" type="ORF">PGLA2088_LOCUS33511</name>
</gene>
<evidence type="ECO:0000256" key="2">
    <source>
        <dbReference type="SAM" id="MobiDB-lite"/>
    </source>
</evidence>
<name>A0A813KKI6_POLGL</name>
<evidence type="ECO:0000313" key="5">
    <source>
        <dbReference type="Proteomes" id="UP000626109"/>
    </source>
</evidence>
<dbReference type="PROSITE" id="PS50908">
    <property type="entry name" value="RWD"/>
    <property type="match status" value="1"/>
</dbReference>
<dbReference type="InterPro" id="IPR006575">
    <property type="entry name" value="RWD_dom"/>
</dbReference>
<dbReference type="Proteomes" id="UP000626109">
    <property type="component" value="Unassembled WGS sequence"/>
</dbReference>
<feature type="compositionally biased region" description="Basic and acidic residues" evidence="2">
    <location>
        <begin position="570"/>
        <end position="585"/>
    </location>
</feature>
<dbReference type="AlphaFoldDB" id="A0A813KKI6"/>
<feature type="domain" description="RWD" evidence="3">
    <location>
        <begin position="9"/>
        <end position="128"/>
    </location>
</feature>
<dbReference type="EMBL" id="CAJNNW010030908">
    <property type="protein sequence ID" value="CAE8705078.1"/>
    <property type="molecule type" value="Genomic_DNA"/>
</dbReference>
<feature type="coiled-coil region" evidence="1">
    <location>
        <begin position="297"/>
        <end position="360"/>
    </location>
</feature>
<feature type="compositionally biased region" description="Basic and acidic residues" evidence="2">
    <location>
        <begin position="480"/>
        <end position="494"/>
    </location>
</feature>
<feature type="region of interest" description="Disordered" evidence="2">
    <location>
        <begin position="226"/>
        <end position="297"/>
    </location>
</feature>
<feature type="compositionally biased region" description="Acidic residues" evidence="2">
    <location>
        <begin position="232"/>
        <end position="258"/>
    </location>
</feature>
<dbReference type="InterPro" id="IPR016135">
    <property type="entry name" value="UBQ-conjugating_enzyme/RWD"/>
</dbReference>
<accession>A0A813KKI6</accession>
<keyword evidence="1" id="KW-0175">Coiled coil</keyword>
<dbReference type="CDD" id="cd16448">
    <property type="entry name" value="RING-H2"/>
    <property type="match status" value="1"/>
</dbReference>
<feature type="region of interest" description="Disordered" evidence="2">
    <location>
        <begin position="570"/>
        <end position="608"/>
    </location>
</feature>
<protein>
    <recommendedName>
        <fullName evidence="3">RWD domain-containing protein</fullName>
    </recommendedName>
</protein>
<feature type="compositionally biased region" description="Basic residues" evidence="2">
    <location>
        <begin position="276"/>
        <end position="297"/>
    </location>
</feature>
<proteinExistence type="predicted"/>
<sequence length="608" mass="66665">MALLPDIAEEVEVLRAIYGDEAIRIIEPRPKKDDEEGGEELLSLEVDLQPMAEDGTQLVWVTLFIQVPAGYPSQAVPKVEVKKSRGIGDVAIEAMMEAAKHSATAHGLQEVGCLAPVLSEIKDALGKAVSECSICMMDCDAGESVFVACGCVFHQACLDQWRGLKDKEKSDKADGATTSIKAERDSLIRQLAAAEECVEEAAREVSGAQTTSEEAIKWAMTLQKRASAAAGNEDDEEEVEGSEEGSDEGSDEGDDDDRNESKWGAPEVSIAEGWGKCKKKNYKPSTTKNRKRPRKYLNRIEEKLEEMKKDAKITDTDEVREAVRKWEKATFELKEAKAILEKTQDDEKKAQEKAVRLAADVEYLNGHLREERAKFTSLPLLCPVCQNDVDDTTEAGKLAADDGKAVEVTSPRSTWEAADADNVEATEGEIREAAERDRKLKVGAAQVAAVEDKLLFMMSKGAVGKLSPPSAAASRQAEVLCRDREEEGGSDGKGRGNKQPKSKVRKAQTQKTTDEELMETMSLLMEAYGENSVDAQDLLDAFSELMEVLSDKSPTDREMKEVLAEMIETLHEDQRQQARRQDASSKARKTISKASTSASARSEALKVP</sequence>
<dbReference type="SUPFAM" id="SSF54495">
    <property type="entry name" value="UBC-like"/>
    <property type="match status" value="1"/>
</dbReference>
<organism evidence="4 5">
    <name type="scientific">Polarella glacialis</name>
    <name type="common">Dinoflagellate</name>
    <dbReference type="NCBI Taxonomy" id="89957"/>
    <lineage>
        <taxon>Eukaryota</taxon>
        <taxon>Sar</taxon>
        <taxon>Alveolata</taxon>
        <taxon>Dinophyceae</taxon>
        <taxon>Suessiales</taxon>
        <taxon>Suessiaceae</taxon>
        <taxon>Polarella</taxon>
    </lineage>
</organism>
<dbReference type="SUPFAM" id="SSF57850">
    <property type="entry name" value="RING/U-box"/>
    <property type="match status" value="1"/>
</dbReference>
<feature type="region of interest" description="Disordered" evidence="2">
    <location>
        <begin position="463"/>
        <end position="517"/>
    </location>
</feature>
<dbReference type="InterPro" id="IPR013083">
    <property type="entry name" value="Znf_RING/FYVE/PHD"/>
</dbReference>
<dbReference type="Gene3D" id="3.30.40.10">
    <property type="entry name" value="Zinc/RING finger domain, C3HC4 (zinc finger)"/>
    <property type="match status" value="1"/>
</dbReference>
<evidence type="ECO:0000256" key="1">
    <source>
        <dbReference type="SAM" id="Coils"/>
    </source>
</evidence>
<reference evidence="4" key="1">
    <citation type="submission" date="2021-02" db="EMBL/GenBank/DDBJ databases">
        <authorList>
            <person name="Dougan E. K."/>
            <person name="Rhodes N."/>
            <person name="Thang M."/>
            <person name="Chan C."/>
        </authorList>
    </citation>
    <scope>NUCLEOTIDE SEQUENCE</scope>
</reference>
<evidence type="ECO:0000259" key="3">
    <source>
        <dbReference type="PROSITE" id="PS50908"/>
    </source>
</evidence>
<feature type="compositionally biased region" description="Low complexity" evidence="2">
    <location>
        <begin position="592"/>
        <end position="602"/>
    </location>
</feature>